<gene>
    <name evidence="1" type="ORF">SOCE836_075750</name>
</gene>
<accession>A0A4P2QXV1</accession>
<reference evidence="1 2" key="1">
    <citation type="submission" date="2015-09" db="EMBL/GenBank/DDBJ databases">
        <title>Sorangium comparison.</title>
        <authorList>
            <person name="Zaburannyi N."/>
            <person name="Bunk B."/>
            <person name="Overmann J."/>
            <person name="Mueller R."/>
        </authorList>
    </citation>
    <scope>NUCLEOTIDE SEQUENCE [LARGE SCALE GENOMIC DNA]</scope>
    <source>
        <strain evidence="1 2">So ce836</strain>
    </source>
</reference>
<evidence type="ECO:0000313" key="1">
    <source>
        <dbReference type="EMBL" id="AUX35384.1"/>
    </source>
</evidence>
<proteinExistence type="predicted"/>
<dbReference type="EMBL" id="CP012672">
    <property type="protein sequence ID" value="AUX35384.1"/>
    <property type="molecule type" value="Genomic_DNA"/>
</dbReference>
<organism evidence="1 2">
    <name type="scientific">Sorangium cellulosum</name>
    <name type="common">Polyangium cellulosum</name>
    <dbReference type="NCBI Taxonomy" id="56"/>
    <lineage>
        <taxon>Bacteria</taxon>
        <taxon>Pseudomonadati</taxon>
        <taxon>Myxococcota</taxon>
        <taxon>Polyangia</taxon>
        <taxon>Polyangiales</taxon>
        <taxon>Polyangiaceae</taxon>
        <taxon>Sorangium</taxon>
    </lineage>
</organism>
<sequence length="119" mass="12857">MSHDGQDRRRELQEIDAWYSEQIAYLLGRLDAVREGDGTLLDNTLVVVGRELGSTAHRMERVPFVMAGGAGGALKTGRYLGYDGADHAKLLVSIAQLMGLETSSIGNRKRDSGPLSGLV</sequence>
<evidence type="ECO:0000313" key="2">
    <source>
        <dbReference type="Proteomes" id="UP000295497"/>
    </source>
</evidence>
<dbReference type="Proteomes" id="UP000295497">
    <property type="component" value="Chromosome"/>
</dbReference>
<protein>
    <submittedName>
        <fullName evidence="1">Uncharacterized protein</fullName>
    </submittedName>
</protein>
<dbReference type="AlphaFoldDB" id="A0A4P2QXV1"/>
<name>A0A4P2QXV1_SORCE</name>